<comment type="cofactor">
    <cofactor evidence="1">
        <name>Cu(+)</name>
        <dbReference type="ChEBI" id="CHEBI:49552"/>
    </cofactor>
</comment>
<evidence type="ECO:0000259" key="13">
    <source>
        <dbReference type="Pfam" id="PF07732"/>
    </source>
</evidence>
<evidence type="ECO:0000313" key="14">
    <source>
        <dbReference type="EMBL" id="MFD1361664.1"/>
    </source>
</evidence>
<dbReference type="InterPro" id="IPR008972">
    <property type="entry name" value="Cupredoxin"/>
</dbReference>
<dbReference type="PANTHER" id="PTHR11709">
    <property type="entry name" value="MULTI-COPPER OXIDASE"/>
    <property type="match status" value="1"/>
</dbReference>
<organism evidence="14 15">
    <name type="scientific">Lentibacillus salinarum</name>
    <dbReference type="NCBI Taxonomy" id="446820"/>
    <lineage>
        <taxon>Bacteria</taxon>
        <taxon>Bacillati</taxon>
        <taxon>Bacillota</taxon>
        <taxon>Bacilli</taxon>
        <taxon>Bacillales</taxon>
        <taxon>Bacillaceae</taxon>
        <taxon>Lentibacillus</taxon>
    </lineage>
</organism>
<dbReference type="Pfam" id="PF07732">
    <property type="entry name" value="Cu-oxidase_3"/>
    <property type="match status" value="1"/>
</dbReference>
<evidence type="ECO:0000256" key="4">
    <source>
        <dbReference type="ARBA" id="ARBA00011233"/>
    </source>
</evidence>
<evidence type="ECO:0000256" key="9">
    <source>
        <dbReference type="ARBA" id="ARBA00023002"/>
    </source>
</evidence>
<evidence type="ECO:0000256" key="6">
    <source>
        <dbReference type="ARBA" id="ARBA00017290"/>
    </source>
</evidence>
<evidence type="ECO:0000256" key="2">
    <source>
        <dbReference type="ARBA" id="ARBA00001973"/>
    </source>
</evidence>
<comment type="caution">
    <text evidence="14">The sequence shown here is derived from an EMBL/GenBank/DDBJ whole genome shotgun (WGS) entry which is preliminary data.</text>
</comment>
<dbReference type="Proteomes" id="UP001597178">
    <property type="component" value="Unassembled WGS sequence"/>
</dbReference>
<keyword evidence="15" id="KW-1185">Reference proteome</keyword>
<dbReference type="InterPro" id="IPR045087">
    <property type="entry name" value="Cu-oxidase_fam"/>
</dbReference>
<dbReference type="EMBL" id="JBHTNH010000017">
    <property type="protein sequence ID" value="MFD1361664.1"/>
    <property type="molecule type" value="Genomic_DNA"/>
</dbReference>
<evidence type="ECO:0000256" key="1">
    <source>
        <dbReference type="ARBA" id="ARBA00001960"/>
    </source>
</evidence>
<evidence type="ECO:0000259" key="12">
    <source>
        <dbReference type="Pfam" id="PF07731"/>
    </source>
</evidence>
<evidence type="ECO:0000313" key="15">
    <source>
        <dbReference type="Proteomes" id="UP001597178"/>
    </source>
</evidence>
<feature type="domain" description="Plastocyanin-like" evidence="13">
    <location>
        <begin position="85"/>
        <end position="192"/>
    </location>
</feature>
<evidence type="ECO:0000256" key="5">
    <source>
        <dbReference type="ARBA" id="ARBA00011882"/>
    </source>
</evidence>
<dbReference type="PANTHER" id="PTHR11709:SF394">
    <property type="entry name" value="FI03373P-RELATED"/>
    <property type="match status" value="1"/>
</dbReference>
<protein>
    <recommendedName>
        <fullName evidence="6">Copper-containing nitrite reductase</fullName>
        <ecNumber evidence="5">1.7.2.1</ecNumber>
    </recommendedName>
</protein>
<proteinExistence type="inferred from homology"/>
<reference evidence="15" key="1">
    <citation type="journal article" date="2019" name="Int. J. Syst. Evol. Microbiol.">
        <title>The Global Catalogue of Microorganisms (GCM) 10K type strain sequencing project: providing services to taxonomists for standard genome sequencing and annotation.</title>
        <authorList>
            <consortium name="The Broad Institute Genomics Platform"/>
            <consortium name="The Broad Institute Genome Sequencing Center for Infectious Disease"/>
            <person name="Wu L."/>
            <person name="Ma J."/>
        </authorList>
    </citation>
    <scope>NUCLEOTIDE SEQUENCE [LARGE SCALE GENOMIC DNA]</scope>
    <source>
        <strain evidence="15">CCUG 54822</strain>
    </source>
</reference>
<gene>
    <name evidence="14" type="ORF">ACFQ4A_08345</name>
</gene>
<accession>A0ABW3ZTT0</accession>
<dbReference type="EC" id="1.7.2.1" evidence="5"/>
<sequence length="346" mass="37739">MFKQLGIYTAVGFVALVLLLSACSEENTESQTDVSPDLENAVETAGAEEAPEVIKPHKGLDQEVTPLKMERDGSDVYIKMTAQITDIDIDDGDTYKAWTFNGEAPGPLVVVNEGDTIHFTLDNMDPAIPHSMDFHAVHTAPDKGYADVEPNEDGTFVYQASNPGVFMYHCGTDPVLSHIANGMHGVIIVQPDDGYPTDDEVDQEYVLIQNEWYQYNDLDNMTNEEPSQVVFSTKALHDGQPNTNGTVGALLDEPLEANVGDKVRFYINNVGPNELSSFHVIGTLFDDVYIDGNPANHQEGMQTVGLPASGGAVVEFTVKEAGTYKFVTHQFNHVQKGAVGKLIVTE</sequence>
<dbReference type="CDD" id="cd04208">
    <property type="entry name" value="CuRO_2_CuNIR"/>
    <property type="match status" value="1"/>
</dbReference>
<comment type="cofactor">
    <cofactor evidence="2">
        <name>Cu(2+)</name>
        <dbReference type="ChEBI" id="CHEBI:29036"/>
    </cofactor>
</comment>
<name>A0ABW3ZTT0_9BACI</name>
<dbReference type="PROSITE" id="PS51257">
    <property type="entry name" value="PROKAR_LIPOPROTEIN"/>
    <property type="match status" value="1"/>
</dbReference>
<dbReference type="PRINTS" id="PR00695">
    <property type="entry name" value="CUNO2RDTASE"/>
</dbReference>
<dbReference type="InterPro" id="IPR011707">
    <property type="entry name" value="Cu-oxidase-like_N"/>
</dbReference>
<keyword evidence="9" id="KW-0560">Oxidoreductase</keyword>
<dbReference type="Pfam" id="PF07731">
    <property type="entry name" value="Cu-oxidase_2"/>
    <property type="match status" value="1"/>
</dbReference>
<comment type="catalytic activity">
    <reaction evidence="11">
        <text>nitric oxide + Fe(III)-[cytochrome c] + H2O = Fe(II)-[cytochrome c] + nitrite + 2 H(+)</text>
        <dbReference type="Rhea" id="RHEA:15233"/>
        <dbReference type="Rhea" id="RHEA-COMP:10350"/>
        <dbReference type="Rhea" id="RHEA-COMP:14399"/>
        <dbReference type="ChEBI" id="CHEBI:15377"/>
        <dbReference type="ChEBI" id="CHEBI:15378"/>
        <dbReference type="ChEBI" id="CHEBI:16301"/>
        <dbReference type="ChEBI" id="CHEBI:16480"/>
        <dbReference type="ChEBI" id="CHEBI:29033"/>
        <dbReference type="ChEBI" id="CHEBI:29034"/>
        <dbReference type="EC" id="1.7.2.1"/>
    </reaction>
</comment>
<dbReference type="CDD" id="cd11020">
    <property type="entry name" value="CuRO_1_CuNIR"/>
    <property type="match status" value="1"/>
</dbReference>
<dbReference type="SUPFAM" id="SSF49503">
    <property type="entry name" value="Cupredoxins"/>
    <property type="match status" value="2"/>
</dbReference>
<dbReference type="Gene3D" id="2.60.40.420">
    <property type="entry name" value="Cupredoxins - blue copper proteins"/>
    <property type="match status" value="2"/>
</dbReference>
<dbReference type="RefSeq" id="WP_382399450.1">
    <property type="nucleotide sequence ID" value="NZ_JBHTNH010000017.1"/>
</dbReference>
<dbReference type="InterPro" id="IPR001287">
    <property type="entry name" value="NO2-reductase_Cu"/>
</dbReference>
<keyword evidence="8" id="KW-0677">Repeat</keyword>
<feature type="domain" description="Plastocyanin-like" evidence="12">
    <location>
        <begin position="240"/>
        <end position="345"/>
    </location>
</feature>
<keyword evidence="7" id="KW-0479">Metal-binding</keyword>
<evidence type="ECO:0000256" key="11">
    <source>
        <dbReference type="ARBA" id="ARBA00049340"/>
    </source>
</evidence>
<keyword evidence="10" id="KW-0186">Copper</keyword>
<evidence type="ECO:0000256" key="10">
    <source>
        <dbReference type="ARBA" id="ARBA00023008"/>
    </source>
</evidence>
<comment type="subunit">
    <text evidence="4">Homotrimer.</text>
</comment>
<evidence type="ECO:0000256" key="7">
    <source>
        <dbReference type="ARBA" id="ARBA00022723"/>
    </source>
</evidence>
<dbReference type="InterPro" id="IPR011706">
    <property type="entry name" value="Cu-oxidase_C"/>
</dbReference>
<evidence type="ECO:0000256" key="8">
    <source>
        <dbReference type="ARBA" id="ARBA00022737"/>
    </source>
</evidence>
<comment type="similarity">
    <text evidence="3">Belongs to the multicopper oxidase family.</text>
</comment>
<evidence type="ECO:0000256" key="3">
    <source>
        <dbReference type="ARBA" id="ARBA00010609"/>
    </source>
</evidence>